<evidence type="ECO:0000313" key="18">
    <source>
        <dbReference type="Proteomes" id="UP001204798"/>
    </source>
</evidence>
<keyword evidence="7 15" id="KW-0479">Metal-binding</keyword>
<dbReference type="PROSITE" id="PS50846">
    <property type="entry name" value="HMA_2"/>
    <property type="match status" value="1"/>
</dbReference>
<dbReference type="InterPro" id="IPR044492">
    <property type="entry name" value="P_typ_ATPase_HD_dom"/>
</dbReference>
<evidence type="ECO:0000256" key="14">
    <source>
        <dbReference type="ARBA" id="ARBA00023136"/>
    </source>
</evidence>
<reference evidence="17 18" key="1">
    <citation type="submission" date="2022-08" db="EMBL/GenBank/DDBJ databases">
        <title>Bacterial and archaeal communities from various locations to study Microbial Dark Matter (Phase II).</title>
        <authorList>
            <person name="Stepanauskas R."/>
        </authorList>
    </citation>
    <scope>NUCLEOTIDE SEQUENCE [LARGE SCALE GENOMIC DNA]</scope>
    <source>
        <strain evidence="17 18">PD1</strain>
    </source>
</reference>
<keyword evidence="13" id="KW-0406">Ion transport</keyword>
<dbReference type="RefSeq" id="WP_259100847.1">
    <property type="nucleotide sequence ID" value="NZ_CP130454.1"/>
</dbReference>
<keyword evidence="12 15" id="KW-1133">Transmembrane helix</keyword>
<evidence type="ECO:0000256" key="3">
    <source>
        <dbReference type="ARBA" id="ARBA00022448"/>
    </source>
</evidence>
<evidence type="ECO:0000256" key="6">
    <source>
        <dbReference type="ARBA" id="ARBA00022692"/>
    </source>
</evidence>
<organism evidence="17 18">
    <name type="scientific">Candidatus Fervidibacter sacchari</name>
    <dbReference type="NCBI Taxonomy" id="1448929"/>
    <lineage>
        <taxon>Bacteria</taxon>
        <taxon>Candidatus Fervidibacterota</taxon>
        <taxon>Candidatus Fervidibacter</taxon>
    </lineage>
</organism>
<dbReference type="Gene3D" id="3.30.70.100">
    <property type="match status" value="1"/>
</dbReference>
<dbReference type="InterPro" id="IPR036412">
    <property type="entry name" value="HAD-like_sf"/>
</dbReference>
<dbReference type="Pfam" id="PF00403">
    <property type="entry name" value="HMA"/>
    <property type="match status" value="1"/>
</dbReference>
<dbReference type="NCBIfam" id="TIGR01494">
    <property type="entry name" value="ATPase_P-type"/>
    <property type="match status" value="2"/>
</dbReference>
<dbReference type="Pfam" id="PF00122">
    <property type="entry name" value="E1-E2_ATPase"/>
    <property type="match status" value="1"/>
</dbReference>
<keyword evidence="9 15" id="KW-0067">ATP-binding</keyword>
<keyword evidence="4 15" id="KW-1003">Cell membrane</keyword>
<keyword evidence="5" id="KW-0597">Phosphoprotein</keyword>
<dbReference type="SUPFAM" id="SSF56784">
    <property type="entry name" value="HAD-like"/>
    <property type="match status" value="1"/>
</dbReference>
<feature type="transmembrane region" description="Helical" evidence="15">
    <location>
        <begin position="783"/>
        <end position="801"/>
    </location>
</feature>
<comment type="similarity">
    <text evidence="2 15">Belongs to the cation transport ATPase (P-type) (TC 3.A.3) family. Type IB subfamily.</text>
</comment>
<keyword evidence="18" id="KW-1185">Reference proteome</keyword>
<gene>
    <name evidence="17" type="ORF">M2350_003180</name>
</gene>
<keyword evidence="8 15" id="KW-0547">Nucleotide-binding</keyword>
<keyword evidence="3" id="KW-0813">Transport</keyword>
<keyword evidence="14 15" id="KW-0472">Membrane</keyword>
<feature type="transmembrane region" description="Helical" evidence="15">
    <location>
        <begin position="160"/>
        <end position="180"/>
    </location>
</feature>
<dbReference type="PRINTS" id="PR00119">
    <property type="entry name" value="CATATPASE"/>
</dbReference>
<dbReference type="InterPro" id="IPR059000">
    <property type="entry name" value="ATPase_P-type_domA"/>
</dbReference>
<dbReference type="SUPFAM" id="SSF81665">
    <property type="entry name" value="Calcium ATPase, transmembrane domain M"/>
    <property type="match status" value="1"/>
</dbReference>
<dbReference type="NCBIfam" id="TIGR01525">
    <property type="entry name" value="ATPase-IB_hvy"/>
    <property type="match status" value="1"/>
</dbReference>
<protein>
    <submittedName>
        <fullName evidence="17">Heavy metal translocating P-type ATPase</fullName>
    </submittedName>
</protein>
<feature type="transmembrane region" description="Helical" evidence="15">
    <location>
        <begin position="186"/>
        <end position="205"/>
    </location>
</feature>
<dbReference type="PROSITE" id="PS01229">
    <property type="entry name" value="COF_2"/>
    <property type="match status" value="1"/>
</dbReference>
<dbReference type="SFLD" id="SFLDF00027">
    <property type="entry name" value="p-type_atpase"/>
    <property type="match status" value="1"/>
</dbReference>
<feature type="transmembrane region" description="Helical" evidence="15">
    <location>
        <begin position="433"/>
        <end position="462"/>
    </location>
</feature>
<evidence type="ECO:0000256" key="7">
    <source>
        <dbReference type="ARBA" id="ARBA00022723"/>
    </source>
</evidence>
<dbReference type="InterPro" id="IPR023298">
    <property type="entry name" value="ATPase_P-typ_TM_dom_sf"/>
</dbReference>
<feature type="transmembrane region" description="Helical" evidence="15">
    <location>
        <begin position="217"/>
        <end position="239"/>
    </location>
</feature>
<dbReference type="InterPro" id="IPR036163">
    <property type="entry name" value="HMA_dom_sf"/>
</dbReference>
<feature type="transmembrane region" description="Helical" evidence="15">
    <location>
        <begin position="761"/>
        <end position="777"/>
    </location>
</feature>
<sequence length="808" mass="86112">MMRRYSLGVEGMHCAACAETVAKALTSVKGVRKAIVNIATERALIEVEDGVDFRDIASAVENSGYKLATRTLTFALDKPLDDKATQRLLSLSGVIAVEVSRSEKSLHASALVRVRYLDGVISQSEIKRTLQLLGFEAHPVEVSTPEKPTEEEAQTAWKRAWVGLAISLVVMALTMLPSLAHQVWSGWLAFALTTFVVFWVGTPFFRRAWKAALNLNATMDTLVSIGAISAYAYSTWLLLASQLAHHLPVGHLYFDSAAFILSAISLGKGLEAKARAIATSSLHQLVRLLPSKATVIRNGSEQTVPLAEVQVGDLVMVRTGERVPVDGLVVSGKASVDESLLTGESEPVVKGEGDEVLGGSLCVDGFLQVEALRVGETTFIAQMTRLMDEAQASKPAMQRLADKVAGVFVPIVLLLATATFVGWLVLSGNLTKAVIAAVSVTIIACPCAMGLATPTAIAVALGRLAQMGILVRNAEAMEKAAEITSVVLDKTGTVTQGQMEVVAIWSPKLDEAKFLQIAASAERSSLHPIAQAIVREASKRGLEILEIADVRSEVGLGVTAKIVGSRKVGIGREIATAETNRFSELEGTEIFVGKLDESQLEGTPAKEWLENGWSIVGVWLDGEFSGCIALSDQLRPDAYEAVRRLKEMGIKVFLATGDKPQVAMLVADQLNCDGVLALANPQRKLQLVRDLQKDGERVLMVGDGINDAVALSQADIGVALATGAELTAQAADALMVTSKLTVLADFLSLAKKTKQIMAQNLFWAFAYNMAALPLAAAGKLNPMIAAVAMALSSITVVGNALRLKRSVS</sequence>
<dbReference type="CDD" id="cd00371">
    <property type="entry name" value="HMA"/>
    <property type="match status" value="1"/>
</dbReference>
<evidence type="ECO:0000256" key="11">
    <source>
        <dbReference type="ARBA" id="ARBA00022967"/>
    </source>
</evidence>
<feature type="transmembrane region" description="Helical" evidence="15">
    <location>
        <begin position="251"/>
        <end position="270"/>
    </location>
</feature>
<dbReference type="SUPFAM" id="SSF81653">
    <property type="entry name" value="Calcium ATPase, transduction domain A"/>
    <property type="match status" value="1"/>
</dbReference>
<dbReference type="PANTHER" id="PTHR43520">
    <property type="entry name" value="ATP7, ISOFORM B"/>
    <property type="match status" value="1"/>
</dbReference>
<evidence type="ECO:0000256" key="2">
    <source>
        <dbReference type="ARBA" id="ARBA00006024"/>
    </source>
</evidence>
<evidence type="ECO:0000259" key="16">
    <source>
        <dbReference type="PROSITE" id="PS50846"/>
    </source>
</evidence>
<comment type="subcellular location">
    <subcellularLocation>
        <location evidence="1">Cell membrane</location>
        <topology evidence="1">Multi-pass membrane protein</topology>
    </subcellularLocation>
</comment>
<dbReference type="Gene3D" id="3.40.1110.10">
    <property type="entry name" value="Calcium-transporting ATPase, cytoplasmic domain N"/>
    <property type="match status" value="1"/>
</dbReference>
<name>A0ABT2ESB0_9BACT</name>
<dbReference type="InterPro" id="IPR008250">
    <property type="entry name" value="ATPase_P-typ_transduc_dom_A_sf"/>
</dbReference>
<dbReference type="PROSITE" id="PS00154">
    <property type="entry name" value="ATPASE_E1_E2"/>
    <property type="match status" value="1"/>
</dbReference>
<evidence type="ECO:0000256" key="1">
    <source>
        <dbReference type="ARBA" id="ARBA00004651"/>
    </source>
</evidence>
<dbReference type="InterPro" id="IPR018303">
    <property type="entry name" value="ATPase_P-typ_P_site"/>
</dbReference>
<feature type="transmembrane region" description="Helical" evidence="15">
    <location>
        <begin position="404"/>
        <end position="427"/>
    </location>
</feature>
<dbReference type="CDD" id="cd02094">
    <property type="entry name" value="P-type_ATPase_Cu-like"/>
    <property type="match status" value="1"/>
</dbReference>
<dbReference type="SFLD" id="SFLDG00002">
    <property type="entry name" value="C1.7:_P-type_atpase_like"/>
    <property type="match status" value="1"/>
</dbReference>
<evidence type="ECO:0000256" key="10">
    <source>
        <dbReference type="ARBA" id="ARBA00022842"/>
    </source>
</evidence>
<keyword evidence="10" id="KW-0460">Magnesium</keyword>
<keyword evidence="11" id="KW-1278">Translocase</keyword>
<dbReference type="InterPro" id="IPR001757">
    <property type="entry name" value="P_typ_ATPase"/>
</dbReference>
<dbReference type="Gene3D" id="3.40.50.1000">
    <property type="entry name" value="HAD superfamily/HAD-like"/>
    <property type="match status" value="1"/>
</dbReference>
<dbReference type="InterPro" id="IPR023299">
    <property type="entry name" value="ATPase_P-typ_cyto_dom_N"/>
</dbReference>
<dbReference type="SUPFAM" id="SSF55008">
    <property type="entry name" value="HMA, heavy metal-associated domain"/>
    <property type="match status" value="1"/>
</dbReference>
<evidence type="ECO:0000313" key="17">
    <source>
        <dbReference type="EMBL" id="MCS3920745.1"/>
    </source>
</evidence>
<proteinExistence type="inferred from homology"/>
<evidence type="ECO:0000256" key="13">
    <source>
        <dbReference type="ARBA" id="ARBA00023065"/>
    </source>
</evidence>
<accession>A0ABT2ESB0</accession>
<dbReference type="InterPro" id="IPR023214">
    <property type="entry name" value="HAD_sf"/>
</dbReference>
<evidence type="ECO:0000256" key="5">
    <source>
        <dbReference type="ARBA" id="ARBA00022553"/>
    </source>
</evidence>
<dbReference type="InterPro" id="IPR006121">
    <property type="entry name" value="HMA_dom"/>
</dbReference>
<evidence type="ECO:0000256" key="4">
    <source>
        <dbReference type="ARBA" id="ARBA00022475"/>
    </source>
</evidence>
<evidence type="ECO:0000256" key="9">
    <source>
        <dbReference type="ARBA" id="ARBA00022840"/>
    </source>
</evidence>
<dbReference type="Proteomes" id="UP001204798">
    <property type="component" value="Unassembled WGS sequence"/>
</dbReference>
<keyword evidence="6 15" id="KW-0812">Transmembrane</keyword>
<evidence type="ECO:0000256" key="15">
    <source>
        <dbReference type="RuleBase" id="RU362081"/>
    </source>
</evidence>
<dbReference type="EMBL" id="JANUCP010000006">
    <property type="protein sequence ID" value="MCS3920745.1"/>
    <property type="molecule type" value="Genomic_DNA"/>
</dbReference>
<evidence type="ECO:0000256" key="12">
    <source>
        <dbReference type="ARBA" id="ARBA00022989"/>
    </source>
</evidence>
<evidence type="ECO:0000256" key="8">
    <source>
        <dbReference type="ARBA" id="ARBA00022741"/>
    </source>
</evidence>
<dbReference type="Gene3D" id="2.70.150.10">
    <property type="entry name" value="Calcium-transporting ATPase, cytoplasmic transduction domain A"/>
    <property type="match status" value="1"/>
</dbReference>
<dbReference type="InterPro" id="IPR027256">
    <property type="entry name" value="P-typ_ATPase_IB"/>
</dbReference>
<dbReference type="Pfam" id="PF00702">
    <property type="entry name" value="Hydrolase"/>
    <property type="match status" value="1"/>
</dbReference>
<comment type="caution">
    <text evidence="17">The sequence shown here is derived from an EMBL/GenBank/DDBJ whole genome shotgun (WGS) entry which is preliminary data.</text>
</comment>
<feature type="domain" description="HMA" evidence="16">
    <location>
        <begin position="3"/>
        <end position="68"/>
    </location>
</feature>
<dbReference type="SFLD" id="SFLDS00003">
    <property type="entry name" value="Haloacid_Dehalogenase"/>
    <property type="match status" value="1"/>
</dbReference>
<dbReference type="PANTHER" id="PTHR43520:SF5">
    <property type="entry name" value="CATION-TRANSPORTING P-TYPE ATPASE-RELATED"/>
    <property type="match status" value="1"/>
</dbReference>